<evidence type="ECO:0000256" key="1">
    <source>
        <dbReference type="ARBA" id="ARBA00023125"/>
    </source>
</evidence>
<dbReference type="InterPro" id="IPR010998">
    <property type="entry name" value="Integrase_recombinase_N"/>
</dbReference>
<dbReference type="Proteomes" id="UP000236723">
    <property type="component" value="Unassembled WGS sequence"/>
</dbReference>
<organism evidence="2 3">
    <name type="scientific">Thermomonospora echinospora</name>
    <dbReference type="NCBI Taxonomy" id="1992"/>
    <lineage>
        <taxon>Bacteria</taxon>
        <taxon>Bacillati</taxon>
        <taxon>Actinomycetota</taxon>
        <taxon>Actinomycetes</taxon>
        <taxon>Streptosporangiales</taxon>
        <taxon>Thermomonosporaceae</taxon>
        <taxon>Thermomonospora</taxon>
    </lineage>
</organism>
<evidence type="ECO:0008006" key="4">
    <source>
        <dbReference type="Google" id="ProtNLM"/>
    </source>
</evidence>
<dbReference type="RefSeq" id="WP_103944443.1">
    <property type="nucleotide sequence ID" value="NZ_FNVO01000034.1"/>
</dbReference>
<gene>
    <name evidence="2" type="ORF">SAMN04489712_1344</name>
</gene>
<name>A0A1H6E668_9ACTN</name>
<reference evidence="3" key="1">
    <citation type="submission" date="2016-10" db="EMBL/GenBank/DDBJ databases">
        <authorList>
            <person name="Varghese N."/>
            <person name="Submissions S."/>
        </authorList>
    </citation>
    <scope>NUCLEOTIDE SEQUENCE [LARGE SCALE GENOMIC DNA]</scope>
    <source>
        <strain evidence="3">DSM 43163</strain>
    </source>
</reference>
<dbReference type="OrthoDB" id="9815875at2"/>
<dbReference type="SUPFAM" id="SSF47823">
    <property type="entry name" value="lambda integrase-like, N-terminal domain"/>
    <property type="match status" value="1"/>
</dbReference>
<dbReference type="EMBL" id="FNVO01000034">
    <property type="protein sequence ID" value="SEG92466.1"/>
    <property type="molecule type" value="Genomic_DNA"/>
</dbReference>
<protein>
    <recommendedName>
        <fullName evidence="4">Phage integrase, N-terminal SAM-like domain</fullName>
    </recommendedName>
</protein>
<evidence type="ECO:0000313" key="2">
    <source>
        <dbReference type="EMBL" id="SEG92466.1"/>
    </source>
</evidence>
<proteinExistence type="predicted"/>
<sequence length="75" mass="8262">MWRPAVPGPETVVSARVTERILASIPDDTRRAYMRSWNDFTAWCARVGRTALPATTETVAEFMSVRADGGKAPPI</sequence>
<accession>A0A1H6E668</accession>
<dbReference type="Gene3D" id="1.10.150.130">
    <property type="match status" value="1"/>
</dbReference>
<evidence type="ECO:0000313" key="3">
    <source>
        <dbReference type="Proteomes" id="UP000236723"/>
    </source>
</evidence>
<dbReference type="AlphaFoldDB" id="A0A1H6E668"/>
<keyword evidence="1" id="KW-0238">DNA-binding</keyword>
<keyword evidence="3" id="KW-1185">Reference proteome</keyword>
<dbReference type="GO" id="GO:0003677">
    <property type="term" value="F:DNA binding"/>
    <property type="evidence" value="ECO:0007669"/>
    <property type="project" value="UniProtKB-KW"/>
</dbReference>